<keyword evidence="1" id="KW-0812">Transmembrane</keyword>
<dbReference type="Proteomes" id="UP000255529">
    <property type="component" value="Unassembled WGS sequence"/>
</dbReference>
<keyword evidence="1" id="KW-0472">Membrane</keyword>
<keyword evidence="1" id="KW-1133">Transmembrane helix</keyword>
<feature type="transmembrane region" description="Helical" evidence="1">
    <location>
        <begin position="29"/>
        <end position="50"/>
    </location>
</feature>
<gene>
    <name evidence="2" type="ORF">NCTC11544_02388</name>
</gene>
<evidence type="ECO:0000313" key="2">
    <source>
        <dbReference type="EMBL" id="SUI62181.1"/>
    </source>
</evidence>
<dbReference type="EMBL" id="UGYN01000002">
    <property type="protein sequence ID" value="SUI62181.1"/>
    <property type="molecule type" value="Genomic_DNA"/>
</dbReference>
<name>A0A379ZHE8_9GAMM</name>
<sequence>MVLHLNYLIYIVFIALFSTFLLFKNDIFIIIIKELLMSLSGVMIEVTGGVRGFQKKKSDKQSLCLSPVLAGNL</sequence>
<proteinExistence type="predicted"/>
<protein>
    <submittedName>
        <fullName evidence="2">Uncharacterized protein</fullName>
    </submittedName>
</protein>
<accession>A0A379ZHE8</accession>
<reference evidence="2 3" key="1">
    <citation type="submission" date="2018-06" db="EMBL/GenBank/DDBJ databases">
        <authorList>
            <consortium name="Pathogen Informatics"/>
            <person name="Doyle S."/>
        </authorList>
    </citation>
    <scope>NUCLEOTIDE SEQUENCE [LARGE SCALE GENOMIC DNA]</scope>
    <source>
        <strain evidence="2 3">NCTC11544</strain>
    </source>
</reference>
<feature type="transmembrane region" description="Helical" evidence="1">
    <location>
        <begin position="7"/>
        <end position="23"/>
    </location>
</feature>
<dbReference type="AlphaFoldDB" id="A0A379ZHE8"/>
<evidence type="ECO:0000313" key="3">
    <source>
        <dbReference type="Proteomes" id="UP000255529"/>
    </source>
</evidence>
<organism evidence="2 3">
    <name type="scientific">Serratia quinivorans</name>
    <dbReference type="NCBI Taxonomy" id="137545"/>
    <lineage>
        <taxon>Bacteria</taxon>
        <taxon>Pseudomonadati</taxon>
        <taxon>Pseudomonadota</taxon>
        <taxon>Gammaproteobacteria</taxon>
        <taxon>Enterobacterales</taxon>
        <taxon>Yersiniaceae</taxon>
        <taxon>Serratia</taxon>
    </lineage>
</organism>
<evidence type="ECO:0000256" key="1">
    <source>
        <dbReference type="SAM" id="Phobius"/>
    </source>
</evidence>